<dbReference type="PANTHER" id="PTHR39624">
    <property type="entry name" value="PROTEIN INVOLVED IN RIMO-MEDIATED BETA-METHYLTHIOLATION OF RIBOSOMAL PROTEIN S12 YCAO"/>
    <property type="match status" value="1"/>
</dbReference>
<dbReference type="eggNOG" id="COG1073">
    <property type="taxonomic scope" value="Bacteria"/>
</dbReference>
<dbReference type="InterPro" id="IPR036102">
    <property type="entry name" value="OsmC/Ohrsf"/>
</dbReference>
<dbReference type="AlphaFoldDB" id="G0IVW9"/>
<evidence type="ECO:0000313" key="3">
    <source>
        <dbReference type="Proteomes" id="UP000001635"/>
    </source>
</evidence>
<dbReference type="InterPro" id="IPR022742">
    <property type="entry name" value="Hydrolase_4"/>
</dbReference>
<sequence length="406" mass="44849">MNTDRIKIINKEGFELSTSIDFPNHQKPKQFVLFAHCFTCTSQLNAVRNIGQALNNKGIAVVRFDFTGLGKSGGNFANSHFEANVDDLVVVNDYITMHYQAPALLIGHSLGGAAAIVAASKLENIKAVVTIGTPADIQHVTKHFAGQTKKLATDEEARVVIGGRKFTISGEFIKGFNQHDLPATIENLRKPILIMHSPVDEIVSISNAHEIYQKAKHPKSFVSLDNANHLLTKNEDSAYAGELIGSWASRYIDLKPFETPNPNKHQLVAHLNLKEDNFTTYINTKNHGIIADEPKSVGGYDFGMSPFELVSAGLAACTGMTLKLYAERKKWDLREVYTYVNHSKEMIDGESKDVFAKSIELVGSLDPKQKERLRIIAAKCPVHKTLQQSSTIKTEISGESVNNHLK</sequence>
<dbReference type="InterPro" id="IPR015946">
    <property type="entry name" value="KH_dom-like_a/b"/>
</dbReference>
<dbReference type="STRING" id="880070.Cycma_1760"/>
<dbReference type="Pfam" id="PF12146">
    <property type="entry name" value="Hydrolase_4"/>
    <property type="match status" value="1"/>
</dbReference>
<keyword evidence="3" id="KW-1185">Reference proteome</keyword>
<dbReference type="EMBL" id="CP002955">
    <property type="protein sequence ID" value="AEL25514.1"/>
    <property type="molecule type" value="Genomic_DNA"/>
</dbReference>
<evidence type="ECO:0000313" key="2">
    <source>
        <dbReference type="EMBL" id="AEL25514.1"/>
    </source>
</evidence>
<dbReference type="InterPro" id="IPR029058">
    <property type="entry name" value="AB_hydrolase_fold"/>
</dbReference>
<dbReference type="Proteomes" id="UP000001635">
    <property type="component" value="Chromosome"/>
</dbReference>
<proteinExistence type="predicted"/>
<feature type="domain" description="Serine aminopeptidase S33" evidence="1">
    <location>
        <begin position="26"/>
        <end position="141"/>
    </location>
</feature>
<name>G0IVW9_CYCMS</name>
<dbReference type="SUPFAM" id="SSF82784">
    <property type="entry name" value="OsmC-like"/>
    <property type="match status" value="1"/>
</dbReference>
<dbReference type="RefSeq" id="WP_014019809.1">
    <property type="nucleotide sequence ID" value="NC_015914.1"/>
</dbReference>
<evidence type="ECO:0000259" key="1">
    <source>
        <dbReference type="Pfam" id="PF12146"/>
    </source>
</evidence>
<reference evidence="3" key="1">
    <citation type="submission" date="2011-07" db="EMBL/GenBank/DDBJ databases">
        <title>The complete genome of Cyclobacterium marinum DSM 745.</title>
        <authorList>
            <person name="Lucas S."/>
            <person name="Han J."/>
            <person name="Lapidus A."/>
            <person name="Bruce D."/>
            <person name="Goodwin L."/>
            <person name="Pitluck S."/>
            <person name="Peters L."/>
            <person name="Kyrpides N."/>
            <person name="Mavromatis K."/>
            <person name="Ivanova N."/>
            <person name="Ovchinnikova G."/>
            <person name="Chertkov O."/>
            <person name="Detter J.C."/>
            <person name="Tapia R."/>
            <person name="Han C."/>
            <person name="Land M."/>
            <person name="Hauser L."/>
            <person name="Markowitz V."/>
            <person name="Cheng J.-F."/>
            <person name="Hugenholtz P."/>
            <person name="Woyke T."/>
            <person name="Wu D."/>
            <person name="Tindall B."/>
            <person name="Schuetze A."/>
            <person name="Brambilla E."/>
            <person name="Klenk H.-P."/>
            <person name="Eisen J.A."/>
        </authorList>
    </citation>
    <scope>NUCLEOTIDE SEQUENCE [LARGE SCALE GENOMIC DNA]</scope>
    <source>
        <strain evidence="3">ATCC 25205 / DSM 745 / LMG 13164 / NCIMB 1802</strain>
    </source>
</reference>
<dbReference type="OrthoDB" id="9791538at2"/>
<protein>
    <submittedName>
        <fullName evidence="2">OsmC family protein</fullName>
    </submittedName>
</protein>
<accession>G0IVW9</accession>
<dbReference type="eggNOG" id="COG1765">
    <property type="taxonomic scope" value="Bacteria"/>
</dbReference>
<dbReference type="SUPFAM" id="SSF53474">
    <property type="entry name" value="alpha/beta-Hydrolases"/>
    <property type="match status" value="1"/>
</dbReference>
<gene>
    <name evidence="2" type="ordered locus">Cycma_1760</name>
</gene>
<dbReference type="InterPro" id="IPR003718">
    <property type="entry name" value="OsmC/Ohr_fam"/>
</dbReference>
<dbReference type="HOGENOM" id="CLU_681299_0_0_10"/>
<dbReference type="Pfam" id="PF02566">
    <property type="entry name" value="OsmC"/>
    <property type="match status" value="1"/>
</dbReference>
<dbReference type="ESTHER" id="cycms-g0ivw9">
    <property type="family name" value="Est-OsmC"/>
</dbReference>
<dbReference type="Gene3D" id="3.30.300.20">
    <property type="match status" value="1"/>
</dbReference>
<dbReference type="PANTHER" id="PTHR39624:SF2">
    <property type="entry name" value="OSMC-LIKE PROTEIN"/>
    <property type="match status" value="1"/>
</dbReference>
<organism evidence="2 3">
    <name type="scientific">Cyclobacterium marinum (strain ATCC 25205 / DSM 745 / LMG 13164 / NCIMB 1802)</name>
    <name type="common">Flectobacillus marinus</name>
    <dbReference type="NCBI Taxonomy" id="880070"/>
    <lineage>
        <taxon>Bacteria</taxon>
        <taxon>Pseudomonadati</taxon>
        <taxon>Bacteroidota</taxon>
        <taxon>Cytophagia</taxon>
        <taxon>Cytophagales</taxon>
        <taxon>Cyclobacteriaceae</taxon>
        <taxon>Cyclobacterium</taxon>
    </lineage>
</organism>
<dbReference type="Gene3D" id="3.40.50.1820">
    <property type="entry name" value="alpha/beta hydrolase"/>
    <property type="match status" value="1"/>
</dbReference>
<dbReference type="KEGG" id="cmr:Cycma_1760"/>